<dbReference type="Proteomes" id="UP000078397">
    <property type="component" value="Unassembled WGS sequence"/>
</dbReference>
<dbReference type="InterPro" id="IPR031352">
    <property type="entry name" value="SesA"/>
</dbReference>
<dbReference type="Pfam" id="PF17107">
    <property type="entry name" value="SesA"/>
    <property type="match status" value="1"/>
</dbReference>
<evidence type="ECO:0000313" key="2">
    <source>
        <dbReference type="EMBL" id="OAQ58119.1"/>
    </source>
</evidence>
<accession>A0A179EYZ3</accession>
<dbReference type="OrthoDB" id="674604at2759"/>
<evidence type="ECO:0000259" key="1">
    <source>
        <dbReference type="Pfam" id="PF17107"/>
    </source>
</evidence>
<organism evidence="2 3">
    <name type="scientific">Pochonia chlamydosporia 170</name>
    <dbReference type="NCBI Taxonomy" id="1380566"/>
    <lineage>
        <taxon>Eukaryota</taxon>
        <taxon>Fungi</taxon>
        <taxon>Dikarya</taxon>
        <taxon>Ascomycota</taxon>
        <taxon>Pezizomycotina</taxon>
        <taxon>Sordariomycetes</taxon>
        <taxon>Hypocreomycetidae</taxon>
        <taxon>Hypocreales</taxon>
        <taxon>Clavicipitaceae</taxon>
        <taxon>Pochonia</taxon>
    </lineage>
</organism>
<sequence length="194" mass="20983">MPSTINPQISDIINTLEAAANQYEIVKDDASLPKAFHGSGQGLHLVNEALQTAQRQIGRRDLAGNSMQECASKAKLVKSIFERVAQPLAEISRFELYKAAVKEVGEGRMVEDLVKGIMNNVCVLAENEAIKEAMEDHVAGIRDAIETLSQMDPSVPKEGSGDSYNHWGSGDMLNAPGGKVLKNIFSGEIKSLSM</sequence>
<name>A0A179EYZ3_METCM</name>
<feature type="domain" description="NACHT-NTPase and P-loop NTPases N-terminal" evidence="1">
    <location>
        <begin position="9"/>
        <end position="124"/>
    </location>
</feature>
<dbReference type="EMBL" id="LSBJ02000015">
    <property type="protein sequence ID" value="OAQ58119.1"/>
    <property type="molecule type" value="Genomic_DNA"/>
</dbReference>
<protein>
    <recommendedName>
        <fullName evidence="1">NACHT-NTPase and P-loop NTPases N-terminal domain-containing protein</fullName>
    </recommendedName>
</protein>
<evidence type="ECO:0000313" key="3">
    <source>
        <dbReference type="Proteomes" id="UP000078397"/>
    </source>
</evidence>
<gene>
    <name evidence="2" type="ORF">VFPPC_14903</name>
</gene>
<dbReference type="GeneID" id="28856665"/>
<proteinExistence type="predicted"/>
<reference evidence="2 3" key="1">
    <citation type="journal article" date="2016" name="PLoS Pathog.">
        <title>Biosynthesis of antibiotic leucinostatins in bio-control fungus Purpureocillium lilacinum and their inhibition on phytophthora revealed by genome mining.</title>
        <authorList>
            <person name="Wang G."/>
            <person name="Liu Z."/>
            <person name="Lin R."/>
            <person name="Li E."/>
            <person name="Mao Z."/>
            <person name="Ling J."/>
            <person name="Yang Y."/>
            <person name="Yin W.B."/>
            <person name="Xie B."/>
        </authorList>
    </citation>
    <scope>NUCLEOTIDE SEQUENCE [LARGE SCALE GENOMIC DNA]</scope>
    <source>
        <strain evidence="2">170</strain>
    </source>
</reference>
<dbReference type="KEGG" id="pchm:VFPPC_14903"/>
<dbReference type="AlphaFoldDB" id="A0A179EYZ3"/>
<keyword evidence="3" id="KW-1185">Reference proteome</keyword>
<dbReference type="RefSeq" id="XP_018136332.1">
    <property type="nucleotide sequence ID" value="XM_018292671.1"/>
</dbReference>
<comment type="caution">
    <text evidence="2">The sequence shown here is derived from an EMBL/GenBank/DDBJ whole genome shotgun (WGS) entry which is preliminary data.</text>
</comment>